<gene>
    <name evidence="1" type="primary">BnaC09g41320D</name>
    <name evidence="1" type="ORF">GSBRNA2T00093525001</name>
</gene>
<sequence length="68" mass="7936">MIPIHFLIRYSSLPLPSTSSPATIAISLDKSEKLLVRRRRIVGSKRSMLCFFFCHKARLQVWIRQGYN</sequence>
<dbReference type="PaxDb" id="3708-A0A078IJS6"/>
<dbReference type="EMBL" id="LK032850">
    <property type="protein sequence ID" value="CDY49654.1"/>
    <property type="molecule type" value="Genomic_DNA"/>
</dbReference>
<organism evidence="1 2">
    <name type="scientific">Brassica napus</name>
    <name type="common">Rape</name>
    <dbReference type="NCBI Taxonomy" id="3708"/>
    <lineage>
        <taxon>Eukaryota</taxon>
        <taxon>Viridiplantae</taxon>
        <taxon>Streptophyta</taxon>
        <taxon>Embryophyta</taxon>
        <taxon>Tracheophyta</taxon>
        <taxon>Spermatophyta</taxon>
        <taxon>Magnoliopsida</taxon>
        <taxon>eudicotyledons</taxon>
        <taxon>Gunneridae</taxon>
        <taxon>Pentapetalae</taxon>
        <taxon>rosids</taxon>
        <taxon>malvids</taxon>
        <taxon>Brassicales</taxon>
        <taxon>Brassicaceae</taxon>
        <taxon>Brassiceae</taxon>
        <taxon>Brassica</taxon>
    </lineage>
</organism>
<accession>A0A078IJS6</accession>
<dbReference type="Gramene" id="CDY49654">
    <property type="protein sequence ID" value="CDY49654"/>
    <property type="gene ID" value="GSBRNA2T00093525001"/>
</dbReference>
<keyword evidence="2" id="KW-1185">Reference proteome</keyword>
<evidence type="ECO:0000313" key="1">
    <source>
        <dbReference type="EMBL" id="CDY49654.1"/>
    </source>
</evidence>
<dbReference type="Proteomes" id="UP000028999">
    <property type="component" value="Unassembled WGS sequence"/>
</dbReference>
<reference evidence="1 2" key="1">
    <citation type="journal article" date="2014" name="Science">
        <title>Plant genetics. Early allopolyploid evolution in the post-Neolithic Brassica napus oilseed genome.</title>
        <authorList>
            <person name="Chalhoub B."/>
            <person name="Denoeud F."/>
            <person name="Liu S."/>
            <person name="Parkin I.A."/>
            <person name="Tang H."/>
            <person name="Wang X."/>
            <person name="Chiquet J."/>
            <person name="Belcram H."/>
            <person name="Tong C."/>
            <person name="Samans B."/>
            <person name="Correa M."/>
            <person name="Da Silva C."/>
            <person name="Just J."/>
            <person name="Falentin C."/>
            <person name="Koh C.S."/>
            <person name="Le Clainche I."/>
            <person name="Bernard M."/>
            <person name="Bento P."/>
            <person name="Noel B."/>
            <person name="Labadie K."/>
            <person name="Alberti A."/>
            <person name="Charles M."/>
            <person name="Arnaud D."/>
            <person name="Guo H."/>
            <person name="Daviaud C."/>
            <person name="Alamery S."/>
            <person name="Jabbari K."/>
            <person name="Zhao M."/>
            <person name="Edger P.P."/>
            <person name="Chelaifa H."/>
            <person name="Tack D."/>
            <person name="Lassalle G."/>
            <person name="Mestiri I."/>
            <person name="Schnel N."/>
            <person name="Le Paslier M.C."/>
            <person name="Fan G."/>
            <person name="Renault V."/>
            <person name="Bayer P.E."/>
            <person name="Golicz A.A."/>
            <person name="Manoli S."/>
            <person name="Lee T.H."/>
            <person name="Thi V.H."/>
            <person name="Chalabi S."/>
            <person name="Hu Q."/>
            <person name="Fan C."/>
            <person name="Tollenaere R."/>
            <person name="Lu Y."/>
            <person name="Battail C."/>
            <person name="Shen J."/>
            <person name="Sidebottom C.H."/>
            <person name="Wang X."/>
            <person name="Canaguier A."/>
            <person name="Chauveau A."/>
            <person name="Berard A."/>
            <person name="Deniot G."/>
            <person name="Guan M."/>
            <person name="Liu Z."/>
            <person name="Sun F."/>
            <person name="Lim Y.P."/>
            <person name="Lyons E."/>
            <person name="Town C.D."/>
            <person name="Bancroft I."/>
            <person name="Wang X."/>
            <person name="Meng J."/>
            <person name="Ma J."/>
            <person name="Pires J.C."/>
            <person name="King G.J."/>
            <person name="Brunel D."/>
            <person name="Delourme R."/>
            <person name="Renard M."/>
            <person name="Aury J.M."/>
            <person name="Adams K.L."/>
            <person name="Batley J."/>
            <person name="Snowdon R.J."/>
            <person name="Tost J."/>
            <person name="Edwards D."/>
            <person name="Zhou Y."/>
            <person name="Hua W."/>
            <person name="Sharpe A.G."/>
            <person name="Paterson A.H."/>
            <person name="Guan C."/>
            <person name="Wincker P."/>
        </authorList>
    </citation>
    <scope>NUCLEOTIDE SEQUENCE [LARGE SCALE GENOMIC DNA]</scope>
    <source>
        <strain evidence="2">cv. Darmor-bzh</strain>
    </source>
</reference>
<protein>
    <submittedName>
        <fullName evidence="1">BnaC09g41320D protein</fullName>
    </submittedName>
</protein>
<name>A0A078IJS6_BRANA</name>
<proteinExistence type="predicted"/>
<evidence type="ECO:0000313" key="2">
    <source>
        <dbReference type="Proteomes" id="UP000028999"/>
    </source>
</evidence>
<dbReference type="AlphaFoldDB" id="A0A078IJS6"/>